<dbReference type="EnsemblMetazoa" id="XM_014392085.2">
    <property type="protein sequence ID" value="XP_014247571.2"/>
    <property type="gene ID" value="LOC106665588"/>
</dbReference>
<comment type="subcellular location">
    <subcellularLocation>
        <location evidence="1">Membrane</location>
        <topology evidence="1">Multi-pass membrane protein</topology>
    </subcellularLocation>
</comment>
<organism evidence="8 9">
    <name type="scientific">Cimex lectularius</name>
    <name type="common">Bed bug</name>
    <name type="synonym">Acanthia lectularia</name>
    <dbReference type="NCBI Taxonomy" id="79782"/>
    <lineage>
        <taxon>Eukaryota</taxon>
        <taxon>Metazoa</taxon>
        <taxon>Ecdysozoa</taxon>
        <taxon>Arthropoda</taxon>
        <taxon>Hexapoda</taxon>
        <taxon>Insecta</taxon>
        <taxon>Pterygota</taxon>
        <taxon>Neoptera</taxon>
        <taxon>Paraneoptera</taxon>
        <taxon>Hemiptera</taxon>
        <taxon>Heteroptera</taxon>
        <taxon>Panheteroptera</taxon>
        <taxon>Cimicomorpha</taxon>
        <taxon>Cimicidae</taxon>
        <taxon>Cimex</taxon>
    </lineage>
</organism>
<dbReference type="GO" id="GO:0008195">
    <property type="term" value="F:phosphatidate phosphatase activity"/>
    <property type="evidence" value="ECO:0007669"/>
    <property type="project" value="TreeGrafter"/>
</dbReference>
<evidence type="ECO:0000256" key="4">
    <source>
        <dbReference type="ARBA" id="ARBA00022989"/>
    </source>
</evidence>
<dbReference type="RefSeq" id="XP_014247571.2">
    <property type="nucleotide sequence ID" value="XM_014392085.2"/>
</dbReference>
<feature type="transmembrane region" description="Helical" evidence="6">
    <location>
        <begin position="21"/>
        <end position="46"/>
    </location>
</feature>
<dbReference type="GeneID" id="106665588"/>
<evidence type="ECO:0000259" key="7">
    <source>
        <dbReference type="SMART" id="SM00014"/>
    </source>
</evidence>
<dbReference type="Proteomes" id="UP000494040">
    <property type="component" value="Unassembled WGS sequence"/>
</dbReference>
<feature type="domain" description="Phosphatidic acid phosphatase type 2/haloperoxidase" evidence="7">
    <location>
        <begin position="117"/>
        <end position="264"/>
    </location>
</feature>
<keyword evidence="4 6" id="KW-1133">Transmembrane helix</keyword>
<dbReference type="GO" id="GO:0007165">
    <property type="term" value="P:signal transduction"/>
    <property type="evidence" value="ECO:0007669"/>
    <property type="project" value="TreeGrafter"/>
</dbReference>
<dbReference type="InterPro" id="IPR036938">
    <property type="entry name" value="PAP2/HPO_sf"/>
</dbReference>
<evidence type="ECO:0000256" key="5">
    <source>
        <dbReference type="ARBA" id="ARBA00023136"/>
    </source>
</evidence>
<evidence type="ECO:0000256" key="6">
    <source>
        <dbReference type="SAM" id="Phobius"/>
    </source>
</evidence>
<sequence length="293" mass="33522">MYLLNILSIIVMFLAKSVKKHISLIVKVLLDIFSLSAVMGTCWMFFKVFPIFETVVFCADSTLTYSYKEAIVSEYVLVKGFIFAPLLIFPVIESLILLTRQVTFKDAKRRLFFNIYNNIIVFLFGGVSVLSICLLLKPCVGSLRPHFFEVCQPKNGCDGDSSKKRAYFEQSDCSGKDLIKMKNAMTSFPSVHSTISTYVAVYLCYYVETKMKNKEAGILKRVLQCLFAIAAIVIIFMPLHTNRNHWSDILAGNIIGTIFAFVMDKTRHNLERRWPIKLLLFHDPLEELSVFKD</sequence>
<feature type="transmembrane region" description="Helical" evidence="6">
    <location>
        <begin position="111"/>
        <end position="137"/>
    </location>
</feature>
<evidence type="ECO:0000256" key="1">
    <source>
        <dbReference type="ARBA" id="ARBA00004141"/>
    </source>
</evidence>
<evidence type="ECO:0000256" key="2">
    <source>
        <dbReference type="ARBA" id="ARBA00008816"/>
    </source>
</evidence>
<dbReference type="Gene3D" id="1.20.144.10">
    <property type="entry name" value="Phosphatidic acid phosphatase type 2/haloperoxidase"/>
    <property type="match status" value="1"/>
</dbReference>
<accession>A0A8I6RLU2</accession>
<dbReference type="KEGG" id="clec:106665588"/>
<keyword evidence="5 6" id="KW-0472">Membrane</keyword>
<evidence type="ECO:0000313" key="9">
    <source>
        <dbReference type="Proteomes" id="UP000494040"/>
    </source>
</evidence>
<name>A0A8I6RLU2_CIMLE</name>
<feature type="transmembrane region" description="Helical" evidence="6">
    <location>
        <begin position="245"/>
        <end position="263"/>
    </location>
</feature>
<dbReference type="InterPro" id="IPR000326">
    <property type="entry name" value="PAP2/HPO"/>
</dbReference>
<feature type="transmembrane region" description="Helical" evidence="6">
    <location>
        <begin position="187"/>
        <end position="206"/>
    </location>
</feature>
<dbReference type="GO" id="GO:0005886">
    <property type="term" value="C:plasma membrane"/>
    <property type="evidence" value="ECO:0007669"/>
    <property type="project" value="TreeGrafter"/>
</dbReference>
<dbReference type="SMART" id="SM00014">
    <property type="entry name" value="acidPPc"/>
    <property type="match status" value="1"/>
</dbReference>
<dbReference type="PANTHER" id="PTHR10165:SF103">
    <property type="entry name" value="PHOSPHOLIPID PHOSPHATASE HOMOLOG 1.2 HOMOLOG"/>
    <property type="match status" value="1"/>
</dbReference>
<comment type="similarity">
    <text evidence="2">Belongs to the PA-phosphatase related phosphoesterase family.</text>
</comment>
<evidence type="ECO:0000256" key="3">
    <source>
        <dbReference type="ARBA" id="ARBA00022692"/>
    </source>
</evidence>
<dbReference type="OrthoDB" id="8907274at2759"/>
<dbReference type="GO" id="GO:0046839">
    <property type="term" value="P:phospholipid dephosphorylation"/>
    <property type="evidence" value="ECO:0007669"/>
    <property type="project" value="TreeGrafter"/>
</dbReference>
<keyword evidence="3 6" id="KW-0812">Transmembrane</keyword>
<dbReference type="GO" id="GO:0006644">
    <property type="term" value="P:phospholipid metabolic process"/>
    <property type="evidence" value="ECO:0007669"/>
    <property type="project" value="InterPro"/>
</dbReference>
<dbReference type="PANTHER" id="PTHR10165">
    <property type="entry name" value="LIPID PHOSPHATE PHOSPHATASE"/>
    <property type="match status" value="1"/>
</dbReference>
<feature type="transmembrane region" description="Helical" evidence="6">
    <location>
        <begin position="76"/>
        <end position="99"/>
    </location>
</feature>
<protein>
    <recommendedName>
        <fullName evidence="7">Phosphatidic acid phosphatase type 2/haloperoxidase domain-containing protein</fullName>
    </recommendedName>
</protein>
<dbReference type="Pfam" id="PF01569">
    <property type="entry name" value="PAP2"/>
    <property type="match status" value="1"/>
</dbReference>
<dbReference type="SUPFAM" id="SSF48317">
    <property type="entry name" value="Acid phosphatase/Vanadium-dependent haloperoxidase"/>
    <property type="match status" value="1"/>
</dbReference>
<dbReference type="AlphaFoldDB" id="A0A8I6RLU2"/>
<proteinExistence type="inferred from homology"/>
<dbReference type="InterPro" id="IPR043216">
    <property type="entry name" value="PAP-like"/>
</dbReference>
<feature type="transmembrane region" description="Helical" evidence="6">
    <location>
        <begin position="218"/>
        <end position="239"/>
    </location>
</feature>
<evidence type="ECO:0000313" key="8">
    <source>
        <dbReference type="EnsemblMetazoa" id="XP_014247571.2"/>
    </source>
</evidence>
<reference evidence="8" key="1">
    <citation type="submission" date="2022-01" db="UniProtKB">
        <authorList>
            <consortium name="EnsemblMetazoa"/>
        </authorList>
    </citation>
    <scope>IDENTIFICATION</scope>
</reference>
<keyword evidence="9" id="KW-1185">Reference proteome</keyword>